<dbReference type="EMBL" id="KV417635">
    <property type="protein sequence ID" value="KZP13302.1"/>
    <property type="molecule type" value="Genomic_DNA"/>
</dbReference>
<reference evidence="2 3" key="1">
    <citation type="journal article" date="2016" name="Mol. Biol. Evol.">
        <title>Comparative Genomics of Early-Diverging Mushroom-Forming Fungi Provides Insights into the Origins of Lignocellulose Decay Capabilities.</title>
        <authorList>
            <person name="Nagy L.G."/>
            <person name="Riley R."/>
            <person name="Tritt A."/>
            <person name="Adam C."/>
            <person name="Daum C."/>
            <person name="Floudas D."/>
            <person name="Sun H."/>
            <person name="Yadav J.S."/>
            <person name="Pangilinan J."/>
            <person name="Larsson K.H."/>
            <person name="Matsuura K."/>
            <person name="Barry K."/>
            <person name="Labutti K."/>
            <person name="Kuo R."/>
            <person name="Ohm R.A."/>
            <person name="Bhattacharya S.S."/>
            <person name="Shirouzu T."/>
            <person name="Yoshinaga Y."/>
            <person name="Martin F.M."/>
            <person name="Grigoriev I.V."/>
            <person name="Hibbett D.S."/>
        </authorList>
    </citation>
    <scope>NUCLEOTIDE SEQUENCE [LARGE SCALE GENOMIC DNA]</scope>
    <source>
        <strain evidence="2 3">CBS 109695</strain>
    </source>
</reference>
<dbReference type="AlphaFoldDB" id="A0A166C518"/>
<name>A0A166C518_9AGAM</name>
<feature type="region of interest" description="Disordered" evidence="1">
    <location>
        <begin position="28"/>
        <end position="63"/>
    </location>
</feature>
<evidence type="ECO:0000313" key="2">
    <source>
        <dbReference type="EMBL" id="KZP13302.1"/>
    </source>
</evidence>
<evidence type="ECO:0000313" key="3">
    <source>
        <dbReference type="Proteomes" id="UP000076532"/>
    </source>
</evidence>
<keyword evidence="3" id="KW-1185">Reference proteome</keyword>
<gene>
    <name evidence="2" type="ORF">FIBSPDRAFT_960711</name>
</gene>
<proteinExistence type="predicted"/>
<accession>A0A166C518</accession>
<evidence type="ECO:0000256" key="1">
    <source>
        <dbReference type="SAM" id="MobiDB-lite"/>
    </source>
</evidence>
<protein>
    <submittedName>
        <fullName evidence="2">Uncharacterized protein</fullName>
    </submittedName>
</protein>
<feature type="compositionally biased region" description="Low complexity" evidence="1">
    <location>
        <begin position="41"/>
        <end position="62"/>
    </location>
</feature>
<dbReference type="Proteomes" id="UP000076532">
    <property type="component" value="Unassembled WGS sequence"/>
</dbReference>
<sequence length="174" mass="18771">MTYVEPTSLENHPFVVIGAGGVPGSRRDYQGCVRSSRRRSSPWASRTRSCPTTASSTNSSSHTAREMAAQVTNRTCLVSTHYCVPVRSKCGFSPFGPIPIRFPLPTILLLFHYLSSTLIFDADANPILCSPVKVTPNPSTSAAVVALPLRELPKHASPLWGCSPGRYGDAGRLL</sequence>
<organism evidence="2 3">
    <name type="scientific">Athelia psychrophila</name>
    <dbReference type="NCBI Taxonomy" id="1759441"/>
    <lineage>
        <taxon>Eukaryota</taxon>
        <taxon>Fungi</taxon>
        <taxon>Dikarya</taxon>
        <taxon>Basidiomycota</taxon>
        <taxon>Agaricomycotina</taxon>
        <taxon>Agaricomycetes</taxon>
        <taxon>Agaricomycetidae</taxon>
        <taxon>Atheliales</taxon>
        <taxon>Atheliaceae</taxon>
        <taxon>Athelia</taxon>
    </lineage>
</organism>